<reference evidence="1 2" key="1">
    <citation type="submission" date="2019-12" db="EMBL/GenBank/DDBJ databases">
        <title>Comparative genomics gives insights into the taxonomy of the Azoarcus-Aromatoleum group and reveals separate origins of nif in the plant-associated Azoarcus and non-plant-associated Aromatoleum sub-groups.</title>
        <authorList>
            <person name="Lafos M."/>
            <person name="Maluk M."/>
            <person name="Batista M."/>
            <person name="Junghare M."/>
            <person name="Carmona M."/>
            <person name="Faoro H."/>
            <person name="Cruz L.M."/>
            <person name="Battistoni F."/>
            <person name="De Souza E."/>
            <person name="Pedrosa F."/>
            <person name="Chen W.-M."/>
            <person name="Poole P.S."/>
            <person name="Dixon R.A."/>
            <person name="James E.K."/>
        </authorList>
    </citation>
    <scope>NUCLEOTIDE SEQUENCE [LARGE SCALE GENOMIC DNA]</scope>
    <source>
        <strain evidence="1 2">ToN1</strain>
    </source>
</reference>
<dbReference type="InterPro" id="IPR048061">
    <property type="entry name" value="GmtX-like"/>
</dbReference>
<name>A0ABX1MHP4_9RHOO</name>
<dbReference type="Proteomes" id="UP000652074">
    <property type="component" value="Unassembled WGS sequence"/>
</dbReference>
<dbReference type="RefSeq" id="WP_169204889.1">
    <property type="nucleotide sequence ID" value="NZ_CP059560.1"/>
</dbReference>
<evidence type="ECO:0000313" key="1">
    <source>
        <dbReference type="EMBL" id="NMF87454.1"/>
    </source>
</evidence>
<sequence length="220" mass="23812">MNGATDIHPDAVLQSLLAKAARSNRRGNLEKMHELCRRQHATGSRDFSLAAIGRLAEAEGIMKGRALYNAQSADYKALIEAWGAYAGPPAPKPPKTLASHDYLMRIEDPALRSIMQAIIAERDKLKAQLNVLKANTQVTVDRRPLGATVSSAPGAQPVAVLALSAQLTPSERVALQKAVSADYLDERGLKEGSHGEILNERGRTVFEVGFARAIRKVLND</sequence>
<keyword evidence="2" id="KW-1185">Reference proteome</keyword>
<evidence type="ECO:0000313" key="2">
    <source>
        <dbReference type="Proteomes" id="UP000652074"/>
    </source>
</evidence>
<dbReference type="EMBL" id="WTVR01000004">
    <property type="protein sequence ID" value="NMF87454.1"/>
    <property type="molecule type" value="Genomic_DNA"/>
</dbReference>
<dbReference type="NCBIfam" id="NF040692">
    <property type="entry name" value="recomb_assoc"/>
    <property type="match status" value="1"/>
</dbReference>
<gene>
    <name evidence="1" type="ORF">GPA26_03060</name>
</gene>
<accession>A0ABX1MHP4</accession>
<dbReference type="GO" id="GO:0016787">
    <property type="term" value="F:hydrolase activity"/>
    <property type="evidence" value="ECO:0007669"/>
    <property type="project" value="UniProtKB-KW"/>
</dbReference>
<proteinExistence type="predicted"/>
<keyword evidence="1" id="KW-0378">Hydrolase</keyword>
<organism evidence="1 2">
    <name type="scientific">Aromatoleum petrolei</name>
    <dbReference type="NCBI Taxonomy" id="76116"/>
    <lineage>
        <taxon>Bacteria</taxon>
        <taxon>Pseudomonadati</taxon>
        <taxon>Pseudomonadota</taxon>
        <taxon>Betaproteobacteria</taxon>
        <taxon>Rhodocyclales</taxon>
        <taxon>Rhodocyclaceae</taxon>
        <taxon>Aromatoleum</taxon>
    </lineage>
</organism>
<comment type="caution">
    <text evidence="1">The sequence shown here is derived from an EMBL/GenBank/DDBJ whole genome shotgun (WGS) entry which is preliminary data.</text>
</comment>
<protein>
    <submittedName>
        <fullName evidence="1">Alpha/beta hydrolase</fullName>
    </submittedName>
</protein>